<gene>
    <name evidence="1" type="ORF">ABIH81_26890</name>
</gene>
<evidence type="ECO:0008006" key="2">
    <source>
        <dbReference type="Google" id="ProtNLM"/>
    </source>
</evidence>
<dbReference type="EMBL" id="CP157974">
    <property type="protein sequence ID" value="XBT81239.1"/>
    <property type="molecule type" value="Genomic_DNA"/>
</dbReference>
<proteinExistence type="predicted"/>
<sequence length="169" mass="18495">MGLWDAKGDEERDHWSFVPMASVGPLRFGMSSDEVAAALGGGEPAGRGCGSCRGESYETFTDAGVSAYYMDRMLYCVAVDALNGPQVTLGGVALVGRVPSEVEQWAWGQADRCGRELRYTHAADPELADLGLIIRAQRAGDIVLSRPVFLKERAEVTWDYVPSEEWRTF</sequence>
<dbReference type="AlphaFoldDB" id="A0AAU7QZA5"/>
<accession>A0AAU7QZA5</accession>
<protein>
    <recommendedName>
        <fullName evidence="2">RES domain-containing protein</fullName>
    </recommendedName>
</protein>
<evidence type="ECO:0000313" key="1">
    <source>
        <dbReference type="EMBL" id="XBT81239.1"/>
    </source>
</evidence>
<name>A0AAU7QZA5_9ACTN</name>
<reference evidence="1" key="1">
    <citation type="submission" date="2024-06" db="EMBL/GenBank/DDBJ databases">
        <title>Micromonospora sp. strain HUAS YX12 genome sequences.</title>
        <authorList>
            <person name="Mo P."/>
        </authorList>
    </citation>
    <scope>NUCLEOTIDE SEQUENCE</scope>
    <source>
        <strain evidence="1">HUAS YX12</strain>
    </source>
</reference>
<organism evidence="1">
    <name type="scientific">Micromonospora sp. HUAS YX12</name>
    <dbReference type="NCBI Taxonomy" id="3156396"/>
    <lineage>
        <taxon>Bacteria</taxon>
        <taxon>Bacillati</taxon>
        <taxon>Actinomycetota</taxon>
        <taxon>Actinomycetes</taxon>
        <taxon>Micromonosporales</taxon>
        <taxon>Micromonosporaceae</taxon>
        <taxon>Micromonospora</taxon>
    </lineage>
</organism>
<dbReference type="RefSeq" id="WP_349877686.1">
    <property type="nucleotide sequence ID" value="NZ_CP157974.1"/>
</dbReference>